<sequence>MDGYEKLRPVGRLEQYSTSRHQMGFYVNVAVAATYHLPDTYVLPVKDYVYQACEAAIAEHPALSAIVADDHTQDPYFVRLPQLDLDRIVSMQDRKPGLLATEANGEPAPDLDLQTLLATEHNTPFKTPDASWRLRILLDIEDECQFTVVFIFHHAIGDGTSGKAFHQTFLRALDSIGDSEKTKSVIDSPSNPLLPNIERISSMSLSFAYLAKKLFQAKIYSRRPAGLWSGSKIMGPSQTRVRLVPFSKLLVSAVRDLCRAQKTTMTALLQTVVARALFANIPDSFTQLVCTGALSCRRWLPEITDEMIGVWVQGFEESYTRDAVSALWDEARRSRKTIESVLKMKGKDSSINLLQFVDDYQEELCLSKIGKDRETSFEVSNVGFVPPQMNADKPAIHGMVFSQSASVMGNAVEFSAATGGDGCLVLSVSWQQGVVEPDLINEVVESIKQDLYALAEVS</sequence>
<dbReference type="InterPro" id="IPR010828">
    <property type="entry name" value="Atf2/Sli1-like"/>
</dbReference>
<accession>A0A9W4MYA0</accession>
<name>A0A9W4MYA0_PENOL</name>
<evidence type="ECO:0000313" key="1">
    <source>
        <dbReference type="EMBL" id="CAG8224475.1"/>
    </source>
</evidence>
<dbReference type="AlphaFoldDB" id="A0A9W4MYA0"/>
<dbReference type="EMBL" id="CAJVOS010000060">
    <property type="protein sequence ID" value="CAG8224475.1"/>
    <property type="molecule type" value="Genomic_DNA"/>
</dbReference>
<evidence type="ECO:0000313" key="2">
    <source>
        <dbReference type="Proteomes" id="UP001153618"/>
    </source>
</evidence>
<proteinExistence type="predicted"/>
<dbReference type="Pfam" id="PF07247">
    <property type="entry name" value="AATase"/>
    <property type="match status" value="1"/>
</dbReference>
<reference evidence="1" key="1">
    <citation type="submission" date="2021-07" db="EMBL/GenBank/DDBJ databases">
        <authorList>
            <person name="Branca A.L. A."/>
        </authorList>
    </citation>
    <scope>NUCLEOTIDE SEQUENCE</scope>
</reference>
<dbReference type="InterPro" id="IPR023213">
    <property type="entry name" value="CAT-like_dom_sf"/>
</dbReference>
<organism evidence="1 2">
    <name type="scientific">Penicillium olsonii</name>
    <dbReference type="NCBI Taxonomy" id="99116"/>
    <lineage>
        <taxon>Eukaryota</taxon>
        <taxon>Fungi</taxon>
        <taxon>Dikarya</taxon>
        <taxon>Ascomycota</taxon>
        <taxon>Pezizomycotina</taxon>
        <taxon>Eurotiomycetes</taxon>
        <taxon>Eurotiomycetidae</taxon>
        <taxon>Eurotiales</taxon>
        <taxon>Aspergillaceae</taxon>
        <taxon>Penicillium</taxon>
    </lineage>
</organism>
<dbReference type="PANTHER" id="PTHR28037">
    <property type="entry name" value="ALCOHOL O-ACETYLTRANSFERASE 1-RELATED"/>
    <property type="match status" value="1"/>
</dbReference>
<keyword evidence="2" id="KW-1185">Reference proteome</keyword>
<gene>
    <name evidence="1" type="ORF">POLS_LOCUS8180</name>
</gene>
<evidence type="ECO:0008006" key="3">
    <source>
        <dbReference type="Google" id="ProtNLM"/>
    </source>
</evidence>
<protein>
    <recommendedName>
        <fullName evidence="3">Alcohol acetyltransferase</fullName>
    </recommendedName>
</protein>
<dbReference type="InterPro" id="IPR052058">
    <property type="entry name" value="Alcohol_O-acetyltransferase"/>
</dbReference>
<dbReference type="PANTHER" id="PTHR28037:SF1">
    <property type="entry name" value="ALCOHOL O-ACETYLTRANSFERASE 1-RELATED"/>
    <property type="match status" value="1"/>
</dbReference>
<dbReference type="Gene3D" id="3.30.559.10">
    <property type="entry name" value="Chloramphenicol acetyltransferase-like domain"/>
    <property type="match status" value="1"/>
</dbReference>
<dbReference type="Proteomes" id="UP001153618">
    <property type="component" value="Unassembled WGS sequence"/>
</dbReference>
<comment type="caution">
    <text evidence="1">The sequence shown here is derived from an EMBL/GenBank/DDBJ whole genome shotgun (WGS) entry which is preliminary data.</text>
</comment>
<dbReference type="SUPFAM" id="SSF52777">
    <property type="entry name" value="CoA-dependent acyltransferases"/>
    <property type="match status" value="2"/>
</dbReference>
<dbReference type="GO" id="GO:0008080">
    <property type="term" value="F:N-acetyltransferase activity"/>
    <property type="evidence" value="ECO:0007669"/>
    <property type="project" value="TreeGrafter"/>
</dbReference>
<dbReference type="OrthoDB" id="2150604at2759"/>